<protein>
    <submittedName>
        <fullName evidence="1">Uncharacterized protein</fullName>
    </submittedName>
</protein>
<dbReference type="Proteomes" id="UP000244722">
    <property type="component" value="Unassembled WGS sequence"/>
</dbReference>
<proteinExistence type="predicted"/>
<name>A0A2T7A1I7_TUBBO</name>
<evidence type="ECO:0000313" key="1">
    <source>
        <dbReference type="EMBL" id="PUU81593.1"/>
    </source>
</evidence>
<evidence type="ECO:0000313" key="2">
    <source>
        <dbReference type="Proteomes" id="UP000244722"/>
    </source>
</evidence>
<reference evidence="1 2" key="1">
    <citation type="submission" date="2017-04" db="EMBL/GenBank/DDBJ databases">
        <title>Draft genome sequence of Tuber borchii Vittad., a whitish edible truffle.</title>
        <authorList>
            <consortium name="DOE Joint Genome Institute"/>
            <person name="Murat C."/>
            <person name="Kuo A."/>
            <person name="Barry K.W."/>
            <person name="Clum A."/>
            <person name="Dockter R.B."/>
            <person name="Fauchery L."/>
            <person name="Iotti M."/>
            <person name="Kohler A."/>
            <person name="Labutti K."/>
            <person name="Lindquist E.A."/>
            <person name="Lipzen A."/>
            <person name="Ohm R.A."/>
            <person name="Wang M."/>
            <person name="Grigoriev I.V."/>
            <person name="Zambonelli A."/>
            <person name="Martin F.M."/>
        </authorList>
    </citation>
    <scope>NUCLEOTIDE SEQUENCE [LARGE SCALE GENOMIC DNA]</scope>
    <source>
        <strain evidence="1 2">Tbo3840</strain>
    </source>
</reference>
<gene>
    <name evidence="1" type="ORF">B9Z19DRAFT_1076874</name>
</gene>
<sequence>MISLNSDGGRRSLFLSRDKNIIPASRCYCCCCAVPYTYSTGTPQSMVRDAVLTITPTLHFIEG</sequence>
<organism evidence="1 2">
    <name type="scientific">Tuber borchii</name>
    <name type="common">White truffle</name>
    <dbReference type="NCBI Taxonomy" id="42251"/>
    <lineage>
        <taxon>Eukaryota</taxon>
        <taxon>Fungi</taxon>
        <taxon>Dikarya</taxon>
        <taxon>Ascomycota</taxon>
        <taxon>Pezizomycotina</taxon>
        <taxon>Pezizomycetes</taxon>
        <taxon>Pezizales</taxon>
        <taxon>Tuberaceae</taxon>
        <taxon>Tuber</taxon>
    </lineage>
</organism>
<comment type="caution">
    <text evidence="1">The sequence shown here is derived from an EMBL/GenBank/DDBJ whole genome shotgun (WGS) entry which is preliminary data.</text>
</comment>
<keyword evidence="2" id="KW-1185">Reference proteome</keyword>
<accession>A0A2T7A1I7</accession>
<dbReference type="EMBL" id="NESQ01000043">
    <property type="protein sequence ID" value="PUU81593.1"/>
    <property type="molecule type" value="Genomic_DNA"/>
</dbReference>
<dbReference type="AlphaFoldDB" id="A0A2T7A1I7"/>